<accession>A0A0V0RN94</accession>
<protein>
    <submittedName>
        <fullName evidence="6">Four and a half LIM domains protein 1</fullName>
    </submittedName>
</protein>
<dbReference type="CDD" id="cd08368">
    <property type="entry name" value="LIM"/>
    <property type="match status" value="2"/>
</dbReference>
<dbReference type="Proteomes" id="UP000054630">
    <property type="component" value="Unassembled WGS sequence"/>
</dbReference>
<evidence type="ECO:0000313" key="7">
    <source>
        <dbReference type="Proteomes" id="UP000054630"/>
    </source>
</evidence>
<sequence length="427" mass="49231">MAFSDQPCRICQKHFVEGEVPISLGRYCYHEKCVRCEFCCKPIENPTVNAQAVEEKVFCKSHIEKNEIGAKPSCPTCFKEFTIADKRLTKVFGITYHSNCVTCFDCKKPIADNKWQGYNQRALCQSCFDLVKNVPCVKCRKVLKDEEQNVVLLTGIICPSCFKCAECLTRLGLEEKFYQLNENVYCIKCDRAFRVAKYKFDRTRGGAAVNARVLANYRRNPLIISRRARPTVLPEFLLSHTIHTGIDINHGMDTVVDGFLNIRHPSKPKKLWDMNGYLRTTRNHVWYHYGHLLRPVNKYNLTESAIAELALHPFFRHLRGTISKRPLMILPRRFIPVRCKPPVCNPYLHTWANGIEVEPGNDFAVEGMLDFPVSAGEPDVELRFPLQGMFVWQKVPIRFIYGQHMTPVNPFRRKCDTTNCKSSPPFK</sequence>
<dbReference type="PANTHER" id="PTHR36520">
    <property type="entry name" value="PROTEIN CBG13000-RELATED"/>
    <property type="match status" value="1"/>
</dbReference>
<evidence type="ECO:0000256" key="1">
    <source>
        <dbReference type="ARBA" id="ARBA00022723"/>
    </source>
</evidence>
<dbReference type="STRING" id="6336.A0A0V0RN94"/>
<dbReference type="InterPro" id="IPR001781">
    <property type="entry name" value="Znf_LIM"/>
</dbReference>
<dbReference type="PROSITE" id="PS50023">
    <property type="entry name" value="LIM_DOMAIN_2"/>
    <property type="match status" value="2"/>
</dbReference>
<organism evidence="6 7">
    <name type="scientific">Trichinella nelsoni</name>
    <dbReference type="NCBI Taxonomy" id="6336"/>
    <lineage>
        <taxon>Eukaryota</taxon>
        <taxon>Metazoa</taxon>
        <taxon>Ecdysozoa</taxon>
        <taxon>Nematoda</taxon>
        <taxon>Enoplea</taxon>
        <taxon>Dorylaimia</taxon>
        <taxon>Trichinellida</taxon>
        <taxon>Trichinellidae</taxon>
        <taxon>Trichinella</taxon>
    </lineage>
</organism>
<evidence type="ECO:0000256" key="4">
    <source>
        <dbReference type="PROSITE-ProRule" id="PRU00125"/>
    </source>
</evidence>
<feature type="domain" description="LIM zinc-binding" evidence="5">
    <location>
        <begin position="6"/>
        <end position="69"/>
    </location>
</feature>
<reference evidence="6 7" key="1">
    <citation type="submission" date="2015-01" db="EMBL/GenBank/DDBJ databases">
        <title>Evolution of Trichinella species and genotypes.</title>
        <authorList>
            <person name="Korhonen P.K."/>
            <person name="Edoardo P."/>
            <person name="Giuseppe L.R."/>
            <person name="Gasser R.B."/>
        </authorList>
    </citation>
    <scope>NUCLEOTIDE SEQUENCE [LARGE SCALE GENOMIC DNA]</scope>
    <source>
        <strain evidence="6">ISS37</strain>
    </source>
</reference>
<dbReference type="SMART" id="SM00132">
    <property type="entry name" value="LIM"/>
    <property type="match status" value="3"/>
</dbReference>
<comment type="caution">
    <text evidence="6">The sequence shown here is derived from an EMBL/GenBank/DDBJ whole genome shotgun (WGS) entry which is preliminary data.</text>
</comment>
<keyword evidence="2 4" id="KW-0862">Zinc</keyword>
<proteinExistence type="predicted"/>
<dbReference type="AlphaFoldDB" id="A0A0V0RN94"/>
<dbReference type="EMBL" id="JYDL01000119">
    <property type="protein sequence ID" value="KRX15945.1"/>
    <property type="molecule type" value="Genomic_DNA"/>
</dbReference>
<gene>
    <name evidence="6" type="primary">FHL1</name>
    <name evidence="6" type="ORF">T07_11590</name>
</gene>
<evidence type="ECO:0000256" key="2">
    <source>
        <dbReference type="ARBA" id="ARBA00022833"/>
    </source>
</evidence>
<evidence type="ECO:0000259" key="5">
    <source>
        <dbReference type="PROSITE" id="PS50023"/>
    </source>
</evidence>
<keyword evidence="7" id="KW-1185">Reference proteome</keyword>
<feature type="domain" description="LIM zinc-binding" evidence="5">
    <location>
        <begin position="72"/>
        <end position="134"/>
    </location>
</feature>
<name>A0A0V0RN94_9BILA</name>
<dbReference type="Gene3D" id="2.10.110.10">
    <property type="entry name" value="Cysteine Rich Protein"/>
    <property type="match status" value="3"/>
</dbReference>
<dbReference type="PROSITE" id="PS00478">
    <property type="entry name" value="LIM_DOMAIN_1"/>
    <property type="match status" value="2"/>
</dbReference>
<evidence type="ECO:0000313" key="6">
    <source>
        <dbReference type="EMBL" id="KRX15945.1"/>
    </source>
</evidence>
<keyword evidence="1 4" id="KW-0479">Metal-binding</keyword>
<dbReference type="PANTHER" id="PTHR36520:SF4">
    <property type="entry name" value="DUF3421 DOMAIN-CONTAINING PROTEIN"/>
    <property type="match status" value="1"/>
</dbReference>
<dbReference type="GO" id="GO:0046872">
    <property type="term" value="F:metal ion binding"/>
    <property type="evidence" value="ECO:0007669"/>
    <property type="project" value="UniProtKB-KW"/>
</dbReference>
<dbReference type="OrthoDB" id="5911973at2759"/>
<dbReference type="Pfam" id="PF00412">
    <property type="entry name" value="LIM"/>
    <property type="match status" value="1"/>
</dbReference>
<keyword evidence="3 4" id="KW-0440">LIM domain</keyword>
<evidence type="ECO:0000256" key="3">
    <source>
        <dbReference type="ARBA" id="ARBA00023038"/>
    </source>
</evidence>